<dbReference type="SUPFAM" id="SSF52172">
    <property type="entry name" value="CheY-like"/>
    <property type="match status" value="1"/>
</dbReference>
<evidence type="ECO:0000259" key="7">
    <source>
        <dbReference type="PROSITE" id="PS50109"/>
    </source>
</evidence>
<dbReference type="PANTHER" id="PTHR43065">
    <property type="entry name" value="SENSOR HISTIDINE KINASE"/>
    <property type="match status" value="1"/>
</dbReference>
<protein>
    <recommendedName>
        <fullName evidence="2">histidine kinase</fullName>
        <ecNumber evidence="2">2.7.13.3</ecNumber>
    </recommendedName>
</protein>
<evidence type="ECO:0000256" key="6">
    <source>
        <dbReference type="PROSITE-ProRule" id="PRU00169"/>
    </source>
</evidence>
<comment type="caution">
    <text evidence="9">The sequence shown here is derived from an EMBL/GenBank/DDBJ whole genome shotgun (WGS) entry which is preliminary data.</text>
</comment>
<dbReference type="SMART" id="SM00448">
    <property type="entry name" value="REC"/>
    <property type="match status" value="1"/>
</dbReference>
<keyword evidence="10" id="KW-1185">Reference proteome</keyword>
<accession>A0A8J6XZ84</accession>
<dbReference type="CDD" id="cd19920">
    <property type="entry name" value="REC_PA4781-like"/>
    <property type="match status" value="1"/>
</dbReference>
<dbReference type="Gene3D" id="3.40.50.2300">
    <property type="match status" value="1"/>
</dbReference>
<feature type="modified residue" description="4-aspartylphosphate" evidence="6">
    <location>
        <position position="61"/>
    </location>
</feature>
<evidence type="ECO:0000313" key="10">
    <source>
        <dbReference type="Proteomes" id="UP000629098"/>
    </source>
</evidence>
<organism evidence="9 10">
    <name type="scientific">Iningainema tapete BLCC-T55</name>
    <dbReference type="NCBI Taxonomy" id="2748662"/>
    <lineage>
        <taxon>Bacteria</taxon>
        <taxon>Bacillati</taxon>
        <taxon>Cyanobacteriota</taxon>
        <taxon>Cyanophyceae</taxon>
        <taxon>Nostocales</taxon>
        <taxon>Scytonemataceae</taxon>
        <taxon>Iningainema tapete</taxon>
    </lineage>
</organism>
<dbReference type="CDD" id="cd00082">
    <property type="entry name" value="HisKA"/>
    <property type="match status" value="1"/>
</dbReference>
<reference evidence="9" key="1">
    <citation type="submission" date="2020-09" db="EMBL/GenBank/DDBJ databases">
        <title>Iningainema tapete sp. nov. (Scytonemataceae, Cyanobacteria) from greenhouses in central Florida (USA) produces two types of nodularin with biosynthetic potential for microcystin-LR and anabaenopeptins.</title>
        <authorList>
            <person name="Berthold D.E."/>
            <person name="Lefler F.W."/>
            <person name="Huang I.-S."/>
            <person name="Abdulla H."/>
            <person name="Zimba P.V."/>
            <person name="Laughinghouse H.D. IV."/>
        </authorList>
    </citation>
    <scope>NUCLEOTIDE SEQUENCE</scope>
    <source>
        <strain evidence="9">BLCCT55</strain>
    </source>
</reference>
<keyword evidence="5" id="KW-0902">Two-component regulatory system</keyword>
<dbReference type="SMART" id="SM00388">
    <property type="entry name" value="HisKA"/>
    <property type="match status" value="1"/>
</dbReference>
<sequence length="450" mass="50486">MLLNQVNNYKGNILVVDDTPNNLRLLSAMLTAQGYEVRKALNGKMAITACQLVLPDVILLDVNMPGMDGYEVCKQLKSNERTCQIPVIFISALDDVLDKVKAFDAGGVDYITKPFHGAEVILRIENQINLRLLQIKLEEKNILLQQALVNLQAAQVQRIQNEKMVALGQLVAGIAHEVNNPISFIYGNLQYASQYVGDLVNIIEVYQKEYPHPTVKIQEIVKDTDLYFLINDLRKLIEAMFRGADRIRQLVLALKNFARIDEAQIKSVNIHEGIDSTLLMLQHRLKATTHHPAIEIVKDYGKLPLVTCYASEINQVFMHLLNNAIDAIEEGIGHRTWGREKTHNDAKCLKSQDIVTPSQCPKIQIRTQVTNTDSVKICIADNGCGINELWRARVFEPFFTTKSVGKSGLGLSISHQIVVQKHQGKLTCHSSPGQGAEFVVEIPVRLRDRV</sequence>
<dbReference type="AlphaFoldDB" id="A0A8J6XZ84"/>
<feature type="domain" description="Histidine kinase" evidence="7">
    <location>
        <begin position="173"/>
        <end position="446"/>
    </location>
</feature>
<dbReference type="RefSeq" id="WP_190834923.1">
    <property type="nucleotide sequence ID" value="NZ_CAWPPI010000086.1"/>
</dbReference>
<dbReference type="SMART" id="SM00387">
    <property type="entry name" value="HATPase_c"/>
    <property type="match status" value="1"/>
</dbReference>
<dbReference type="InterPro" id="IPR005467">
    <property type="entry name" value="His_kinase_dom"/>
</dbReference>
<evidence type="ECO:0000256" key="1">
    <source>
        <dbReference type="ARBA" id="ARBA00000085"/>
    </source>
</evidence>
<name>A0A8J6XZ84_9CYAN</name>
<keyword evidence="4 9" id="KW-0418">Kinase</keyword>
<evidence type="ECO:0000256" key="3">
    <source>
        <dbReference type="ARBA" id="ARBA00022553"/>
    </source>
</evidence>
<dbReference type="EMBL" id="JACXAE010000086">
    <property type="protein sequence ID" value="MBD2775903.1"/>
    <property type="molecule type" value="Genomic_DNA"/>
</dbReference>
<dbReference type="InterPro" id="IPR004358">
    <property type="entry name" value="Sig_transdc_His_kin-like_C"/>
</dbReference>
<evidence type="ECO:0000259" key="8">
    <source>
        <dbReference type="PROSITE" id="PS50110"/>
    </source>
</evidence>
<proteinExistence type="predicted"/>
<dbReference type="PROSITE" id="PS50109">
    <property type="entry name" value="HIS_KIN"/>
    <property type="match status" value="1"/>
</dbReference>
<dbReference type="InterPro" id="IPR003594">
    <property type="entry name" value="HATPase_dom"/>
</dbReference>
<evidence type="ECO:0000256" key="4">
    <source>
        <dbReference type="ARBA" id="ARBA00022777"/>
    </source>
</evidence>
<dbReference type="InterPro" id="IPR001789">
    <property type="entry name" value="Sig_transdc_resp-reg_receiver"/>
</dbReference>
<dbReference type="InterPro" id="IPR011006">
    <property type="entry name" value="CheY-like_superfamily"/>
</dbReference>
<feature type="domain" description="Response regulatory" evidence="8">
    <location>
        <begin position="12"/>
        <end position="128"/>
    </location>
</feature>
<keyword evidence="4 9" id="KW-0808">Transferase</keyword>
<dbReference type="EC" id="2.7.13.3" evidence="2"/>
<dbReference type="InterPro" id="IPR003661">
    <property type="entry name" value="HisK_dim/P_dom"/>
</dbReference>
<evidence type="ECO:0000256" key="2">
    <source>
        <dbReference type="ARBA" id="ARBA00012438"/>
    </source>
</evidence>
<dbReference type="SUPFAM" id="SSF47384">
    <property type="entry name" value="Homodimeric domain of signal transducing histidine kinase"/>
    <property type="match status" value="1"/>
</dbReference>
<dbReference type="PROSITE" id="PS50110">
    <property type="entry name" value="RESPONSE_REGULATORY"/>
    <property type="match status" value="1"/>
</dbReference>
<dbReference type="SUPFAM" id="SSF55874">
    <property type="entry name" value="ATPase domain of HSP90 chaperone/DNA topoisomerase II/histidine kinase"/>
    <property type="match status" value="1"/>
</dbReference>
<dbReference type="Proteomes" id="UP000629098">
    <property type="component" value="Unassembled WGS sequence"/>
</dbReference>
<dbReference type="Gene3D" id="1.10.287.130">
    <property type="match status" value="1"/>
</dbReference>
<dbReference type="InterPro" id="IPR036097">
    <property type="entry name" value="HisK_dim/P_sf"/>
</dbReference>
<dbReference type="GO" id="GO:0000155">
    <property type="term" value="F:phosphorelay sensor kinase activity"/>
    <property type="evidence" value="ECO:0007669"/>
    <property type="project" value="InterPro"/>
</dbReference>
<dbReference type="Gene3D" id="3.30.565.10">
    <property type="entry name" value="Histidine kinase-like ATPase, C-terminal domain"/>
    <property type="match status" value="1"/>
</dbReference>
<dbReference type="InterPro" id="IPR036890">
    <property type="entry name" value="HATPase_C_sf"/>
</dbReference>
<dbReference type="Pfam" id="PF00072">
    <property type="entry name" value="Response_reg"/>
    <property type="match status" value="1"/>
</dbReference>
<dbReference type="PRINTS" id="PR00344">
    <property type="entry name" value="BCTRLSENSOR"/>
</dbReference>
<gene>
    <name evidence="9" type="ORF">ICL16_28560</name>
</gene>
<dbReference type="PANTHER" id="PTHR43065:SF48">
    <property type="entry name" value="HISTIDINE KINASE"/>
    <property type="match status" value="1"/>
</dbReference>
<evidence type="ECO:0000313" key="9">
    <source>
        <dbReference type="EMBL" id="MBD2775903.1"/>
    </source>
</evidence>
<dbReference type="Pfam" id="PF02518">
    <property type="entry name" value="HATPase_c"/>
    <property type="match status" value="1"/>
</dbReference>
<evidence type="ECO:0000256" key="5">
    <source>
        <dbReference type="ARBA" id="ARBA00023012"/>
    </source>
</evidence>
<comment type="catalytic activity">
    <reaction evidence="1">
        <text>ATP + protein L-histidine = ADP + protein N-phospho-L-histidine.</text>
        <dbReference type="EC" id="2.7.13.3"/>
    </reaction>
</comment>
<keyword evidence="3 6" id="KW-0597">Phosphoprotein</keyword>